<feature type="domain" description="DNA helicase Pif1-like DEAD-box helicase" evidence="3">
    <location>
        <begin position="406"/>
        <end position="630"/>
    </location>
</feature>
<dbReference type="EMBL" id="SEOQ01000321">
    <property type="protein sequence ID" value="TFY65658.1"/>
    <property type="molecule type" value="Genomic_DNA"/>
</dbReference>
<feature type="region of interest" description="Disordered" evidence="2">
    <location>
        <begin position="34"/>
        <end position="67"/>
    </location>
</feature>
<feature type="region of interest" description="Disordered" evidence="2">
    <location>
        <begin position="93"/>
        <end position="134"/>
    </location>
</feature>
<gene>
    <name evidence="4" type="ORF">EVG20_g5440</name>
</gene>
<dbReference type="GO" id="GO:0043139">
    <property type="term" value="F:5'-3' DNA helicase activity"/>
    <property type="evidence" value="ECO:0007669"/>
    <property type="project" value="UniProtKB-EC"/>
</dbReference>
<keyword evidence="1" id="KW-0227">DNA damage</keyword>
<dbReference type="GO" id="GO:0006281">
    <property type="term" value="P:DNA repair"/>
    <property type="evidence" value="ECO:0007669"/>
    <property type="project" value="UniProtKB-KW"/>
</dbReference>
<dbReference type="GO" id="GO:0005524">
    <property type="term" value="F:ATP binding"/>
    <property type="evidence" value="ECO:0007669"/>
    <property type="project" value="UniProtKB-KW"/>
</dbReference>
<keyword evidence="1" id="KW-0547">Nucleotide-binding</keyword>
<dbReference type="Gene3D" id="3.40.50.300">
    <property type="entry name" value="P-loop containing nucleotide triphosphate hydrolases"/>
    <property type="match status" value="1"/>
</dbReference>
<dbReference type="GO" id="GO:0006310">
    <property type="term" value="P:DNA recombination"/>
    <property type="evidence" value="ECO:0007669"/>
    <property type="project" value="UniProtKB-KW"/>
</dbReference>
<dbReference type="Proteomes" id="UP000298327">
    <property type="component" value="Unassembled WGS sequence"/>
</dbReference>
<feature type="compositionally biased region" description="Basic and acidic residues" evidence="2">
    <location>
        <begin position="119"/>
        <end position="130"/>
    </location>
</feature>
<sequence>MSLYDWIRTADKYIIPKRGKGRKNQSLKSELKDLELELTESSDNDEGYESTESEIESESESEMGSENVHMQDLTQATLVDKQQAVDGYMTDSTLVADDDADEDYEDAGMSSSSESDYAEVDHGGPTKTDKTQSLPKFLSDHPHHDTHSVRMIPDLKAKIPSFIGVLPRPDKGNYDDYCLTMLALFKPWRSGKDLKRQEESWEDAFKSHDFTERQTQVMQFMNIRHECYDARDDFRAQRIKAGTEKGLFWIGGRFVDELDKANMQEEEILKAGLDHLDNAFDETNISSANLRKAVQMAQIEAVMDSAGWLHPNIQQDTRVGEEWTNGESRDATGWKNLLAGKQAEILAEKLHVPAVNNNYNDNDEPMHQDPPNDVVPIYKSYLTQDFAAEAVNDQKLIDSFVKDFTLNEEQERAFRIIANHSVSRVKDQLQMYIGGMGGTGKSQVIKALTAFFEARGKKFTFLIMAPTGTAAALISGSTYHSVLGFRSNSADEKGGNGVNESQKTLDSIRERIEHAEYIFLDEISMVDCGALYSMSSQMNLALRIDDAAFANKNMIYAGDFGQLPPVSASGPSLYSDNVKSIVHTTNAVRLQKQSIGKALWHQATVVVLLKQNMRQKTQSAEDAKFRTLLENCRLASCTKDDIDLMLSRIPGEENPHIDIFKPEFRHSSIITALNVHRDRLNDLGVEKFAKDTGQTLQTFYAVDVLTSSRGNHSSTSDLVRKSNLIPEDKAQKLLALRPGATMHIPGVLRLCYGMPVLIKKNEAVELNVTNGAEGIVTGFKSYSITDTKKGLDVVFVTLKNPATPIQLDGLRPNEVPVSKQSIRVQAEMPDSSKTMDAKGELDQSTLLI</sequence>
<keyword evidence="1" id="KW-0234">DNA repair</keyword>
<dbReference type="InterPro" id="IPR010285">
    <property type="entry name" value="DNA_helicase_pif1-like_DEAD"/>
</dbReference>
<keyword evidence="1" id="KW-0347">Helicase</keyword>
<keyword evidence="1" id="KW-0067">ATP-binding</keyword>
<protein>
    <recommendedName>
        <fullName evidence="1">ATP-dependent DNA helicase</fullName>
        <ecNumber evidence="1">5.6.2.3</ecNumber>
    </recommendedName>
</protein>
<comment type="cofactor">
    <cofactor evidence="1">
        <name>Mg(2+)</name>
        <dbReference type="ChEBI" id="CHEBI:18420"/>
    </cofactor>
</comment>
<evidence type="ECO:0000256" key="2">
    <source>
        <dbReference type="SAM" id="MobiDB-lite"/>
    </source>
</evidence>
<dbReference type="EC" id="5.6.2.3" evidence="1"/>
<dbReference type="GO" id="GO:0000723">
    <property type="term" value="P:telomere maintenance"/>
    <property type="evidence" value="ECO:0007669"/>
    <property type="project" value="InterPro"/>
</dbReference>
<keyword evidence="1" id="KW-0233">DNA recombination</keyword>
<dbReference type="OrthoDB" id="432234at2759"/>
<evidence type="ECO:0000259" key="3">
    <source>
        <dbReference type="Pfam" id="PF05970"/>
    </source>
</evidence>
<reference evidence="4 5" key="1">
    <citation type="submission" date="2019-02" db="EMBL/GenBank/DDBJ databases">
        <title>Genome sequencing of the rare red list fungi Dentipellis fragilis.</title>
        <authorList>
            <person name="Buettner E."/>
            <person name="Kellner H."/>
        </authorList>
    </citation>
    <scope>NUCLEOTIDE SEQUENCE [LARGE SCALE GENOMIC DNA]</scope>
    <source>
        <strain evidence="4 5">DSM 105465</strain>
    </source>
</reference>
<dbReference type="Pfam" id="PF05970">
    <property type="entry name" value="PIF1"/>
    <property type="match status" value="1"/>
</dbReference>
<dbReference type="SUPFAM" id="SSF52540">
    <property type="entry name" value="P-loop containing nucleoside triphosphate hydrolases"/>
    <property type="match status" value="2"/>
</dbReference>
<comment type="caution">
    <text evidence="4">The sequence shown here is derived from an EMBL/GenBank/DDBJ whole genome shotgun (WGS) entry which is preliminary data.</text>
</comment>
<dbReference type="InterPro" id="IPR027417">
    <property type="entry name" value="P-loop_NTPase"/>
</dbReference>
<name>A0A4Y9YVA9_9AGAM</name>
<dbReference type="GO" id="GO:0016887">
    <property type="term" value="F:ATP hydrolysis activity"/>
    <property type="evidence" value="ECO:0007669"/>
    <property type="project" value="RHEA"/>
</dbReference>
<evidence type="ECO:0000313" key="5">
    <source>
        <dbReference type="Proteomes" id="UP000298327"/>
    </source>
</evidence>
<proteinExistence type="inferred from homology"/>
<evidence type="ECO:0000256" key="1">
    <source>
        <dbReference type="RuleBase" id="RU363044"/>
    </source>
</evidence>
<feature type="compositionally biased region" description="Acidic residues" evidence="2">
    <location>
        <begin position="96"/>
        <end position="106"/>
    </location>
</feature>
<comment type="catalytic activity">
    <reaction evidence="1">
        <text>ATP + H2O = ADP + phosphate + H(+)</text>
        <dbReference type="Rhea" id="RHEA:13065"/>
        <dbReference type="ChEBI" id="CHEBI:15377"/>
        <dbReference type="ChEBI" id="CHEBI:15378"/>
        <dbReference type="ChEBI" id="CHEBI:30616"/>
        <dbReference type="ChEBI" id="CHEBI:43474"/>
        <dbReference type="ChEBI" id="CHEBI:456216"/>
        <dbReference type="EC" id="5.6.2.3"/>
    </reaction>
</comment>
<dbReference type="STRING" id="205917.A0A4Y9YVA9"/>
<organism evidence="4 5">
    <name type="scientific">Dentipellis fragilis</name>
    <dbReference type="NCBI Taxonomy" id="205917"/>
    <lineage>
        <taxon>Eukaryota</taxon>
        <taxon>Fungi</taxon>
        <taxon>Dikarya</taxon>
        <taxon>Basidiomycota</taxon>
        <taxon>Agaricomycotina</taxon>
        <taxon>Agaricomycetes</taxon>
        <taxon>Russulales</taxon>
        <taxon>Hericiaceae</taxon>
        <taxon>Dentipellis</taxon>
    </lineage>
</organism>
<evidence type="ECO:0000313" key="4">
    <source>
        <dbReference type="EMBL" id="TFY65658.1"/>
    </source>
</evidence>
<dbReference type="AlphaFoldDB" id="A0A4Y9YVA9"/>
<keyword evidence="5" id="KW-1185">Reference proteome</keyword>
<feature type="region of interest" description="Disordered" evidence="2">
    <location>
        <begin position="827"/>
        <end position="848"/>
    </location>
</feature>
<comment type="similarity">
    <text evidence="1">Belongs to the helicase family.</text>
</comment>
<keyword evidence="1" id="KW-0378">Hydrolase</keyword>
<dbReference type="InterPro" id="IPR051055">
    <property type="entry name" value="PIF1_helicase"/>
</dbReference>
<accession>A0A4Y9YVA9</accession>
<feature type="compositionally biased region" description="Acidic residues" evidence="2">
    <location>
        <begin position="36"/>
        <end position="63"/>
    </location>
</feature>
<dbReference type="PANTHER" id="PTHR47642:SF5">
    <property type="entry name" value="ATP-DEPENDENT DNA HELICASE"/>
    <property type="match status" value="1"/>
</dbReference>
<dbReference type="PANTHER" id="PTHR47642">
    <property type="entry name" value="ATP-DEPENDENT DNA HELICASE"/>
    <property type="match status" value="1"/>
</dbReference>